<feature type="domain" description="DUF3857" evidence="2">
    <location>
        <begin position="69"/>
        <end position="225"/>
    </location>
</feature>
<accession>A0A2V4BUP6</accession>
<feature type="domain" description="Transglutaminase-like" evidence="1">
    <location>
        <begin position="285"/>
        <end position="355"/>
    </location>
</feature>
<protein>
    <recommendedName>
        <fullName evidence="5">DUF3857 domain-containing protein</fullName>
    </recommendedName>
</protein>
<keyword evidence="4" id="KW-1185">Reference proteome</keyword>
<dbReference type="Proteomes" id="UP000247903">
    <property type="component" value="Unassembled WGS sequence"/>
</dbReference>
<dbReference type="Pfam" id="PF01841">
    <property type="entry name" value="Transglut_core"/>
    <property type="match status" value="1"/>
</dbReference>
<gene>
    <name evidence="3" type="ORF">DMB65_01670</name>
</gene>
<dbReference type="InterPro" id="IPR038765">
    <property type="entry name" value="Papain-like_cys_pep_sf"/>
</dbReference>
<evidence type="ECO:0000313" key="4">
    <source>
        <dbReference type="Proteomes" id="UP000247903"/>
    </source>
</evidence>
<dbReference type="OrthoDB" id="8595007at2"/>
<dbReference type="Gene3D" id="2.60.120.1130">
    <property type="match status" value="1"/>
</dbReference>
<evidence type="ECO:0000259" key="2">
    <source>
        <dbReference type="Pfam" id="PF12969"/>
    </source>
</evidence>
<comment type="caution">
    <text evidence="3">The sequence shown here is derived from an EMBL/GenBank/DDBJ whole genome shotgun (WGS) entry which is preliminary data.</text>
</comment>
<dbReference type="EMBL" id="QJHK01000001">
    <property type="protein sequence ID" value="PXY42756.1"/>
    <property type="molecule type" value="Genomic_DNA"/>
</dbReference>
<reference evidence="3 4" key="1">
    <citation type="submission" date="2018-05" db="EMBL/GenBank/DDBJ databases">
        <title>Flavobacterium sp. strain IMCC34759, incomplete genome.</title>
        <authorList>
            <person name="Joung Y."/>
            <person name="Cho J."/>
        </authorList>
    </citation>
    <scope>NUCLEOTIDE SEQUENCE [LARGE SCALE GENOMIC DNA]</scope>
    <source>
        <strain evidence="3 4">IMCC34759</strain>
    </source>
</reference>
<evidence type="ECO:0000313" key="3">
    <source>
        <dbReference type="EMBL" id="PXY42756.1"/>
    </source>
</evidence>
<dbReference type="SUPFAM" id="SSF54001">
    <property type="entry name" value="Cysteine proteinases"/>
    <property type="match status" value="1"/>
</dbReference>
<dbReference type="Gene3D" id="2.60.40.3140">
    <property type="match status" value="1"/>
</dbReference>
<name>A0A2V4BUP6_9FLAO</name>
<dbReference type="Gene3D" id="3.10.620.30">
    <property type="match status" value="1"/>
</dbReference>
<proteinExistence type="predicted"/>
<evidence type="ECO:0008006" key="5">
    <source>
        <dbReference type="Google" id="ProtNLM"/>
    </source>
</evidence>
<dbReference type="InterPro" id="IPR024618">
    <property type="entry name" value="DUF3857"/>
</dbReference>
<sequence>MIQMNWSKLLNKTFILTVFFALNSILAIAQKSFQDIKKLYPDYNEIILQNSEVYDISIENNGLKIIQDNHYESMILTQNGIFNNKESFSYSDLILLKSYNAYTITNDNGKEKKIKVTQSIEKQSQQSSVFYNDVKERQLTFPNIETGAKKVYDYQTQFLDPHLLHKFIFGDALPIQSSFLEIRTDKNIVIDYKIFNDPNETITYSRTEKKGKWIHKWSLSDIKPAKYEENTPGYLYIVPHVNFYIREYTVNGKTTPVLGNIPALYNYYQQFVKNLNKKEDPNLKELSLEITKDKKTDEEKIKSIFYWVKENIKYIAFENGYEGFIPREASLVFERKFGDCKDMGSIISCMAQYANVKDVTIAWIGTRSIPYSYNDLATPSVDNHMIAIFKKGDDYVFLDATDKETRYGIPTAFIQGKEVLFSENNQYKIHKVPVVPANQNEIKETVNLKIENNKLTGSAKMERYGYNRSHTLMQIGDASNKARQEMVKGLVLKGNNKFDLKTFKEENLTDKDLPYAIDYNFDLDNYIVKVDKEIYVNLFLDKFLEKAMLAKDRVSQYEFEYLTQFTTLYSLEIPKNYTIKYLPKNFDLDNDYLKAHFAYQLKNNILYLNISLIQKKILLNKNDFEPWNEAIKKLKTNYNETIILQEK</sequence>
<dbReference type="AlphaFoldDB" id="A0A2V4BUP6"/>
<organism evidence="3 4">
    <name type="scientific">Flavobacterium cheongpyeongense</name>
    <dbReference type="NCBI Taxonomy" id="2212651"/>
    <lineage>
        <taxon>Bacteria</taxon>
        <taxon>Pseudomonadati</taxon>
        <taxon>Bacteroidota</taxon>
        <taxon>Flavobacteriia</taxon>
        <taxon>Flavobacteriales</taxon>
        <taxon>Flavobacteriaceae</taxon>
        <taxon>Flavobacterium</taxon>
    </lineage>
</organism>
<dbReference type="Pfam" id="PF12969">
    <property type="entry name" value="DUF3857"/>
    <property type="match status" value="1"/>
</dbReference>
<evidence type="ECO:0000259" key="1">
    <source>
        <dbReference type="Pfam" id="PF01841"/>
    </source>
</evidence>
<dbReference type="InterPro" id="IPR002931">
    <property type="entry name" value="Transglutaminase-like"/>
</dbReference>